<proteinExistence type="predicted"/>
<dbReference type="Pfam" id="PF12836">
    <property type="entry name" value="HHH_3"/>
    <property type="match status" value="1"/>
</dbReference>
<evidence type="ECO:0000313" key="2">
    <source>
        <dbReference type="EMBL" id="ABC81585.1"/>
    </source>
</evidence>
<dbReference type="Proteomes" id="UP000001935">
    <property type="component" value="Chromosome"/>
</dbReference>
<dbReference type="KEGG" id="ade:Adeh_1813"/>
<feature type="compositionally biased region" description="Basic residues" evidence="1">
    <location>
        <begin position="20"/>
        <end position="31"/>
    </location>
</feature>
<evidence type="ECO:0000313" key="3">
    <source>
        <dbReference type="Proteomes" id="UP000001935"/>
    </source>
</evidence>
<evidence type="ECO:0000256" key="1">
    <source>
        <dbReference type="SAM" id="MobiDB-lite"/>
    </source>
</evidence>
<gene>
    <name evidence="2" type="ordered locus">Adeh_1813</name>
</gene>
<dbReference type="Gene3D" id="1.10.150.320">
    <property type="entry name" value="Photosystem II 12 kDa extrinsic protein"/>
    <property type="match status" value="1"/>
</dbReference>
<dbReference type="STRING" id="290397.Adeh_1813"/>
<dbReference type="InterPro" id="IPR051675">
    <property type="entry name" value="Endo/Exo/Phosphatase_dom_1"/>
</dbReference>
<dbReference type="EMBL" id="CP000251">
    <property type="protein sequence ID" value="ABC81585.1"/>
    <property type="molecule type" value="Genomic_DNA"/>
</dbReference>
<organism evidence="2 3">
    <name type="scientific">Anaeromyxobacter dehalogenans (strain 2CP-C)</name>
    <dbReference type="NCBI Taxonomy" id="290397"/>
    <lineage>
        <taxon>Bacteria</taxon>
        <taxon>Pseudomonadati</taxon>
        <taxon>Myxococcota</taxon>
        <taxon>Myxococcia</taxon>
        <taxon>Myxococcales</taxon>
        <taxon>Cystobacterineae</taxon>
        <taxon>Anaeromyxobacteraceae</taxon>
        <taxon>Anaeromyxobacter</taxon>
    </lineage>
</organism>
<dbReference type="eggNOG" id="COG1555">
    <property type="taxonomic scope" value="Bacteria"/>
</dbReference>
<dbReference type="PANTHER" id="PTHR21180">
    <property type="entry name" value="ENDONUCLEASE/EXONUCLEASE/PHOSPHATASE FAMILY DOMAIN-CONTAINING PROTEIN 1"/>
    <property type="match status" value="1"/>
</dbReference>
<dbReference type="PANTHER" id="PTHR21180:SF32">
    <property type="entry name" value="ENDONUCLEASE_EXONUCLEASE_PHOSPHATASE FAMILY DOMAIN-CONTAINING PROTEIN 1"/>
    <property type="match status" value="1"/>
</dbReference>
<accession>Q2IIV5</accession>
<dbReference type="HOGENOM" id="CLU_1755041_0_0_7"/>
<feature type="region of interest" description="Disordered" evidence="1">
    <location>
        <begin position="15"/>
        <end position="37"/>
    </location>
</feature>
<dbReference type="InterPro" id="IPR010994">
    <property type="entry name" value="RuvA_2-like"/>
</dbReference>
<dbReference type="AlphaFoldDB" id="Q2IIV5"/>
<sequence>MDRRRLPITVRAPAAVASRRGTRRGVRRRPASRLQRAGRMPRRVALALVLSAVLLPSRFRVQVESPPARPACAPAGRGVPPRHWLGCAADPGDRRPLAADERLVLALPLDPNTAGARELAHVPGLSRRLAEAVVRSREQDGPFRTADDLRRVRGIGPRRLEQARGALRIEAAP</sequence>
<protein>
    <submittedName>
        <fullName evidence="2">DNA uptake protein</fullName>
    </submittedName>
</protein>
<dbReference type="SUPFAM" id="SSF47781">
    <property type="entry name" value="RuvA domain 2-like"/>
    <property type="match status" value="1"/>
</dbReference>
<reference evidence="2 3" key="1">
    <citation type="submission" date="2006-01" db="EMBL/GenBank/DDBJ databases">
        <title>Complete sequence of Anaeromyxobacter dehalogenans 2CP-C.</title>
        <authorList>
            <consortium name="US DOE Joint Genome Institute"/>
            <person name="Copeland A."/>
            <person name="Lucas S."/>
            <person name="Lapidus A."/>
            <person name="Barry K."/>
            <person name="Detter J.C."/>
            <person name="Glavina T."/>
            <person name="Hammon N."/>
            <person name="Israni S."/>
            <person name="Pitluck S."/>
            <person name="Brettin T."/>
            <person name="Bruce D."/>
            <person name="Han C."/>
            <person name="Tapia R."/>
            <person name="Gilna P."/>
            <person name="Kiss H."/>
            <person name="Schmutz J."/>
            <person name="Larimer F."/>
            <person name="Land M."/>
            <person name="Kyrpides N."/>
            <person name="Anderson I."/>
            <person name="Sanford R.A."/>
            <person name="Ritalahti K.M."/>
            <person name="Thomas H.S."/>
            <person name="Kirby J.R."/>
            <person name="Zhulin I.B."/>
            <person name="Loeffler F.E."/>
            <person name="Richardson P."/>
        </authorList>
    </citation>
    <scope>NUCLEOTIDE SEQUENCE [LARGE SCALE GENOMIC DNA]</scope>
    <source>
        <strain evidence="2 3">2CP-C</strain>
    </source>
</reference>
<name>Q2IIV5_ANADE</name>